<dbReference type="GeneID" id="113143601"/>
<dbReference type="SMART" id="SM00120">
    <property type="entry name" value="HX"/>
    <property type="match status" value="4"/>
</dbReference>
<feature type="binding site" evidence="17">
    <location>
        <position position="160"/>
    </location>
    <ligand>
        <name>Ca(2+)</name>
        <dbReference type="ChEBI" id="CHEBI:29108"/>
        <label>2</label>
    </ligand>
</feature>
<feature type="binding site" description="in inhibited form" evidence="17">
    <location>
        <position position="94"/>
    </location>
    <ligand>
        <name>Zn(2+)</name>
        <dbReference type="ChEBI" id="CHEBI:29105"/>
        <label>2</label>
        <note>catalytic</note>
    </ligand>
</feature>
<feature type="disulfide bond" evidence="18">
    <location>
        <begin position="310"/>
        <end position="496"/>
    </location>
</feature>
<dbReference type="AlphaFoldDB" id="A0A3Q3L6K2"/>
<evidence type="ECO:0000256" key="10">
    <source>
        <dbReference type="ARBA" id="ARBA00022833"/>
    </source>
</evidence>
<feature type="domain" description="Peptidase metallopeptidase" evidence="24">
    <location>
        <begin position="107"/>
        <end position="266"/>
    </location>
</feature>
<dbReference type="InterPro" id="IPR018487">
    <property type="entry name" value="Hemopexin-like_repeat"/>
</dbReference>
<dbReference type="Ensembl" id="ENSMAMT00000005326.2">
    <property type="protein sequence ID" value="ENSMAMP00000005191.1"/>
    <property type="gene ID" value="ENSMAMG00000003502.2"/>
</dbReference>
<evidence type="ECO:0000256" key="20">
    <source>
        <dbReference type="PIRSR" id="PIRSR621190-5"/>
    </source>
</evidence>
<feature type="binding site" evidence="17">
    <location>
        <position position="203"/>
    </location>
    <ligand>
        <name>Ca(2+)</name>
        <dbReference type="ChEBI" id="CHEBI:29108"/>
        <label>1</label>
    </ligand>
</feature>
<dbReference type="InterPro" id="IPR006026">
    <property type="entry name" value="Peptidase_Metallo"/>
</dbReference>
<feature type="binding site" evidence="17">
    <location>
        <position position="172"/>
    </location>
    <ligand>
        <name>Zn(2+)</name>
        <dbReference type="ChEBI" id="CHEBI:29105"/>
        <label>1</label>
    </ligand>
</feature>
<feature type="binding site" evidence="17">
    <location>
        <position position="198"/>
    </location>
    <ligand>
        <name>Zn(2+)</name>
        <dbReference type="ChEBI" id="CHEBI:29105"/>
        <label>1</label>
    </ligand>
</feature>
<evidence type="ECO:0000256" key="14">
    <source>
        <dbReference type="ARBA" id="ARBA00023157"/>
    </source>
</evidence>
<evidence type="ECO:0000256" key="16">
    <source>
        <dbReference type="PIRSR" id="PIRSR001191-2"/>
    </source>
</evidence>
<reference evidence="25" key="1">
    <citation type="submission" date="2025-08" db="UniProtKB">
        <authorList>
            <consortium name="Ensembl"/>
        </authorList>
    </citation>
    <scope>IDENTIFICATION</scope>
</reference>
<dbReference type="CDD" id="cd04278">
    <property type="entry name" value="ZnMc_MMP"/>
    <property type="match status" value="1"/>
</dbReference>
<dbReference type="InterPro" id="IPR001818">
    <property type="entry name" value="Pept_M10_metallopeptidase"/>
</dbReference>
<feature type="binding site" evidence="17">
    <location>
        <position position="196"/>
    </location>
    <ligand>
        <name>Ca(2+)</name>
        <dbReference type="ChEBI" id="CHEBI:29108"/>
        <label>2</label>
    </ligand>
</feature>
<protein>
    <submittedName>
        <fullName evidence="25">Matrix metallopeptidase 30</fullName>
    </submittedName>
</protein>
<organism evidence="25 26">
    <name type="scientific">Mastacembelus armatus</name>
    <name type="common">zig-zag eel</name>
    <dbReference type="NCBI Taxonomy" id="205130"/>
    <lineage>
        <taxon>Eukaryota</taxon>
        <taxon>Metazoa</taxon>
        <taxon>Chordata</taxon>
        <taxon>Craniata</taxon>
        <taxon>Vertebrata</taxon>
        <taxon>Euteleostomi</taxon>
        <taxon>Actinopterygii</taxon>
        <taxon>Neopterygii</taxon>
        <taxon>Teleostei</taxon>
        <taxon>Neoteleostei</taxon>
        <taxon>Acanthomorphata</taxon>
        <taxon>Anabantaria</taxon>
        <taxon>Synbranchiformes</taxon>
        <taxon>Mastacembelidae</taxon>
        <taxon>Mastacembelus</taxon>
    </lineage>
</organism>
<feature type="binding site" evidence="16">
    <location>
        <position position="224"/>
    </location>
    <ligand>
        <name>Zn(2+)</name>
        <dbReference type="ChEBI" id="CHEBI:29105"/>
        <label>2</label>
        <note>catalytic</note>
    </ligand>
</feature>
<feature type="modified residue" description="Phosphotyrosine; by PKDCC" evidence="19">
    <location>
        <position position="391"/>
    </location>
</feature>
<feature type="binding site" evidence="17">
    <location>
        <position position="194"/>
    </location>
    <ligand>
        <name>Ca(2+)</name>
        <dbReference type="ChEBI" id="CHEBI:29108"/>
        <label>2</label>
    </ligand>
</feature>
<feature type="repeat" description="Hemopexin" evidence="21">
    <location>
        <begin position="356"/>
        <end position="402"/>
    </location>
</feature>
<dbReference type="Pfam" id="PF00045">
    <property type="entry name" value="Hemopexin"/>
    <property type="match status" value="3"/>
</dbReference>
<evidence type="ECO:0000256" key="21">
    <source>
        <dbReference type="PROSITE-ProRule" id="PRU01011"/>
    </source>
</evidence>
<feature type="binding site" evidence="17">
    <location>
        <position position="177"/>
    </location>
    <ligand>
        <name>Ca(2+)</name>
        <dbReference type="ChEBI" id="CHEBI:29108"/>
        <label>3</label>
    </ligand>
</feature>
<feature type="binding site" evidence="16">
    <location>
        <position position="230"/>
    </location>
    <ligand>
        <name>Zn(2+)</name>
        <dbReference type="ChEBI" id="CHEBI:29105"/>
        <label>2</label>
        <note>catalytic</note>
    </ligand>
</feature>
<evidence type="ECO:0000256" key="3">
    <source>
        <dbReference type="ARBA" id="ARBA00022525"/>
    </source>
</evidence>
<feature type="binding site" evidence="17">
    <location>
        <position position="203"/>
    </location>
    <ligand>
        <name>Ca(2+)</name>
        <dbReference type="ChEBI" id="CHEBI:29108"/>
        <label>3</label>
    </ligand>
</feature>
<dbReference type="InterPro" id="IPR002477">
    <property type="entry name" value="Peptidoglycan-bd-like"/>
</dbReference>
<feature type="region of interest" description="Disordered" evidence="22">
    <location>
        <begin position="268"/>
        <end position="307"/>
    </location>
</feature>
<evidence type="ECO:0000256" key="17">
    <source>
        <dbReference type="PIRSR" id="PIRSR621190-2"/>
    </source>
</evidence>
<dbReference type="Gene3D" id="3.40.390.10">
    <property type="entry name" value="Collagenase (Catalytic Domain)"/>
    <property type="match status" value="1"/>
</dbReference>
<dbReference type="InterPro" id="IPR021190">
    <property type="entry name" value="Pept_M10A"/>
</dbReference>
<feature type="binding site" evidence="17">
    <location>
        <position position="200"/>
    </location>
    <ligand>
        <name>Ca(2+)</name>
        <dbReference type="ChEBI" id="CHEBI:29108"/>
        <label>3</label>
    </ligand>
</feature>
<name>A0A3Q3L6K2_9TELE</name>
<keyword evidence="5" id="KW-0645">Protease</keyword>
<evidence type="ECO:0000256" key="6">
    <source>
        <dbReference type="ARBA" id="ARBA00022723"/>
    </source>
</evidence>
<feature type="binding site" evidence="17">
    <location>
        <position position="185"/>
    </location>
    <ligand>
        <name>Zn(2+)</name>
        <dbReference type="ChEBI" id="CHEBI:29105"/>
        <label>1</label>
    </ligand>
</feature>
<keyword evidence="14 18" id="KW-1015">Disulfide bond</keyword>
<evidence type="ECO:0000313" key="25">
    <source>
        <dbReference type="Ensembl" id="ENSMAMP00000005191.1"/>
    </source>
</evidence>
<evidence type="ECO:0000256" key="11">
    <source>
        <dbReference type="ARBA" id="ARBA00022837"/>
    </source>
</evidence>
<feature type="short sequence motif" description="Cysteine switch" evidence="20">
    <location>
        <begin position="92"/>
        <end position="99"/>
    </location>
</feature>
<feature type="repeat" description="Hemopexin" evidence="21">
    <location>
        <begin position="404"/>
        <end position="452"/>
    </location>
</feature>
<evidence type="ECO:0000256" key="2">
    <source>
        <dbReference type="ARBA" id="ARBA00010370"/>
    </source>
</evidence>
<feature type="binding site" evidence="17">
    <location>
        <position position="317"/>
    </location>
    <ligand>
        <name>Ca(2+)</name>
        <dbReference type="ChEBI" id="CHEBI:29108"/>
        <label>4</label>
    </ligand>
</feature>
<evidence type="ECO:0000256" key="5">
    <source>
        <dbReference type="ARBA" id="ARBA00022670"/>
    </source>
</evidence>
<dbReference type="CTD" id="678531"/>
<feature type="binding site" evidence="17">
    <location>
        <position position="360"/>
    </location>
    <ligand>
        <name>Ca(2+)</name>
        <dbReference type="ChEBI" id="CHEBI:29108"/>
        <label>4</label>
    </ligand>
</feature>
<feature type="repeat" description="Hemopexin" evidence="21">
    <location>
        <begin position="453"/>
        <end position="496"/>
    </location>
</feature>
<dbReference type="Pfam" id="PF00413">
    <property type="entry name" value="Peptidase_M10"/>
    <property type="match status" value="1"/>
</dbReference>
<dbReference type="GO" id="GO:0008270">
    <property type="term" value="F:zinc ion binding"/>
    <property type="evidence" value="ECO:0007669"/>
    <property type="project" value="InterPro"/>
</dbReference>
<dbReference type="InterPro" id="IPR024079">
    <property type="entry name" value="MetalloPept_cat_dom_sf"/>
</dbReference>
<dbReference type="Pfam" id="PF01471">
    <property type="entry name" value="PG_binding_1"/>
    <property type="match status" value="1"/>
</dbReference>
<dbReference type="FunFam" id="2.110.10.10:FF:000002">
    <property type="entry name" value="Matrix metallopeptidase 3"/>
    <property type="match status" value="1"/>
</dbReference>
<evidence type="ECO:0000259" key="24">
    <source>
        <dbReference type="SMART" id="SM00235"/>
    </source>
</evidence>
<dbReference type="InParanoid" id="A0A3Q3L6K2"/>
<comment type="subcellular location">
    <subcellularLocation>
        <location evidence="1">Secreted</location>
        <location evidence="1">Extracellular space</location>
        <location evidence="1">Extracellular matrix</location>
    </subcellularLocation>
</comment>
<dbReference type="SUPFAM" id="SSF50923">
    <property type="entry name" value="Hemopexin-like domain"/>
    <property type="match status" value="1"/>
</dbReference>
<evidence type="ECO:0000256" key="18">
    <source>
        <dbReference type="PIRSR" id="PIRSR621190-3"/>
    </source>
</evidence>
<comment type="cofactor">
    <cofactor evidence="17">
        <name>Ca(2+)</name>
        <dbReference type="ChEBI" id="CHEBI:29108"/>
    </cofactor>
    <text evidence="17">Can bind about 5 Ca(2+) ions per subunit.</text>
</comment>
<dbReference type="InterPro" id="IPR033739">
    <property type="entry name" value="M10A_MMP"/>
</dbReference>
<evidence type="ECO:0000256" key="9">
    <source>
        <dbReference type="ARBA" id="ARBA00022801"/>
    </source>
</evidence>
<dbReference type="GO" id="GO:0030198">
    <property type="term" value="P:extracellular matrix organization"/>
    <property type="evidence" value="ECO:0007669"/>
    <property type="project" value="TreeGrafter"/>
</dbReference>
<dbReference type="PANTHER" id="PTHR10201:SF316">
    <property type="entry name" value="STROMELYSIN-2 PRECURSOR"/>
    <property type="match status" value="1"/>
</dbReference>
<evidence type="ECO:0000256" key="8">
    <source>
        <dbReference type="ARBA" id="ARBA00022737"/>
    </source>
</evidence>
<keyword evidence="7 23" id="KW-0732">Signal</keyword>
<evidence type="ECO:0000256" key="4">
    <source>
        <dbReference type="ARBA" id="ARBA00022530"/>
    </source>
</evidence>
<evidence type="ECO:0000256" key="19">
    <source>
        <dbReference type="PIRSR" id="PIRSR621190-4"/>
    </source>
</evidence>
<sequence>MEGSLAFKTMVIVMIAALCRAMPTTSPNQEELSNAQEYLSQFFSDVGVSAPNSVWRSSLPSFEDTLKKMQEFFGLEVTGQVDANTLEVMARPRCGFTDVSRYGHFEGQPKWGKTLVTYRIIDYTPDLNQSDVDTTIAKALKLYSDVIPLDFQQIDSGTADIMITFKSRDHGDFSPFDGPSGVLAHAFSPGEGNGGDTHFDEDENWTLTSAGTNLFLVAAHELGHALGLAHSQVRTALMFPTYYYVNTEGYKLPDDDRQGIQAIYGVRETSAQPTAKPYPHPKATNKPVTKPQPRPEPNPAPTPQRLPDRCSSNLIFDAATSLQRNLVFFKDGYFWKRVSSWHGITMKRITSVWPGINKVDAAYEFRKNNIAILFQGNYYWGIRGNSILPSYPKPLTNFGFPPSVTKVDAAVHVSFTGKTLLFVNNKYWSYNERMGAMDAGYPKFIHSDFPGIGDRVDAVFENKGYLYFSHGSSQTEYDYKRRRVIRNLLNSAWMDCN</sequence>
<keyword evidence="12" id="KW-0482">Metalloprotease</keyword>
<feature type="binding site" evidence="16">
    <location>
        <position position="220"/>
    </location>
    <ligand>
        <name>Zn(2+)</name>
        <dbReference type="ChEBI" id="CHEBI:29105"/>
        <label>2</label>
        <note>catalytic</note>
    </ligand>
</feature>
<feature type="binding site" evidence="17">
    <location>
        <position position="238"/>
    </location>
    <ligand>
        <name>Zn(2+)</name>
        <dbReference type="ChEBI" id="CHEBI:29105"/>
        <label>2</label>
        <note>catalytic</note>
    </ligand>
</feature>
<dbReference type="InterPro" id="IPR036375">
    <property type="entry name" value="Hemopexin-like_dom_sf"/>
</dbReference>
<feature type="binding site" evidence="17">
    <location>
        <position position="180"/>
    </location>
    <ligand>
        <name>Ca(2+)</name>
        <dbReference type="ChEBI" id="CHEBI:29108"/>
        <label>3</label>
    </ligand>
</feature>
<accession>A0A3Q3L6K2</accession>
<keyword evidence="10 16" id="KW-0862">Zinc</keyword>
<evidence type="ECO:0000256" key="13">
    <source>
        <dbReference type="ARBA" id="ARBA00023145"/>
    </source>
</evidence>
<feature type="binding site" evidence="17">
    <location>
        <position position="170"/>
    </location>
    <ligand>
        <name>Zn(2+)</name>
        <dbReference type="ChEBI" id="CHEBI:29105"/>
        <label>1</label>
    </ligand>
</feature>
<keyword evidence="8" id="KW-0677">Repeat</keyword>
<evidence type="ECO:0000256" key="12">
    <source>
        <dbReference type="ARBA" id="ARBA00023049"/>
    </source>
</evidence>
<keyword evidence="9" id="KW-0378">Hydrolase</keyword>
<dbReference type="SUPFAM" id="SSF55486">
    <property type="entry name" value="Metalloproteases ('zincins'), catalytic domain"/>
    <property type="match status" value="1"/>
</dbReference>
<dbReference type="OrthoDB" id="406838at2759"/>
<keyword evidence="26" id="KW-1185">Reference proteome</keyword>
<keyword evidence="6 16" id="KW-0479">Metal-binding</keyword>
<feature type="chain" id="PRO_5018726454" evidence="23">
    <location>
        <begin position="22"/>
        <end position="497"/>
    </location>
</feature>
<dbReference type="InterPro" id="IPR036365">
    <property type="entry name" value="PGBD-like_sf"/>
</dbReference>
<dbReference type="PIRSF" id="PIRSF001191">
    <property type="entry name" value="Peptidase_M10A_matrix"/>
    <property type="match status" value="1"/>
</dbReference>
<dbReference type="PANTHER" id="PTHR10201">
    <property type="entry name" value="MATRIX METALLOPROTEINASE"/>
    <property type="match status" value="1"/>
</dbReference>
<proteinExistence type="inferred from homology"/>
<dbReference type="PRINTS" id="PR00138">
    <property type="entry name" value="MATRIXIN"/>
</dbReference>
<reference evidence="25" key="2">
    <citation type="submission" date="2025-09" db="UniProtKB">
        <authorList>
            <consortium name="Ensembl"/>
        </authorList>
    </citation>
    <scope>IDENTIFICATION</scope>
</reference>
<evidence type="ECO:0000256" key="15">
    <source>
        <dbReference type="PIRSR" id="PIRSR001191-1"/>
    </source>
</evidence>
<feature type="binding site" evidence="17">
    <location>
        <position position="410"/>
    </location>
    <ligand>
        <name>Ca(2+)</name>
        <dbReference type="ChEBI" id="CHEBI:29108"/>
        <label>5</label>
    </ligand>
</feature>
<dbReference type="Proteomes" id="UP000261640">
    <property type="component" value="Unplaced"/>
</dbReference>
<dbReference type="GO" id="GO:0004222">
    <property type="term" value="F:metalloendopeptidase activity"/>
    <property type="evidence" value="ECO:0007669"/>
    <property type="project" value="InterPro"/>
</dbReference>
<dbReference type="STRING" id="205130.ENSMAMP00000005191"/>
<feature type="binding site" evidence="17">
    <location>
        <position position="126"/>
    </location>
    <ligand>
        <name>Ca(2+)</name>
        <dbReference type="ChEBI" id="CHEBI:29108"/>
        <label>1</label>
    </ligand>
</feature>
<keyword evidence="13" id="KW-0865">Zymogen</keyword>
<comment type="cofactor">
    <cofactor evidence="17">
        <name>Zn(2+)</name>
        <dbReference type="ChEBI" id="CHEBI:29105"/>
    </cofactor>
    <text evidence="17">Binds 2 Zn(2+) ions per subunit.</text>
</comment>
<keyword evidence="4" id="KW-0272">Extracellular matrix</keyword>
<feature type="signal peptide" evidence="23">
    <location>
        <begin position="1"/>
        <end position="21"/>
    </location>
</feature>
<dbReference type="GO" id="GO:0031012">
    <property type="term" value="C:extracellular matrix"/>
    <property type="evidence" value="ECO:0007669"/>
    <property type="project" value="InterPro"/>
</dbReference>
<dbReference type="CDD" id="cd00094">
    <property type="entry name" value="HX"/>
    <property type="match status" value="1"/>
</dbReference>
<dbReference type="GeneTree" id="ENSGT00940000167100"/>
<dbReference type="PROSITE" id="PS51642">
    <property type="entry name" value="HEMOPEXIN_2"/>
    <property type="match status" value="3"/>
</dbReference>
<evidence type="ECO:0000256" key="7">
    <source>
        <dbReference type="ARBA" id="ARBA00022729"/>
    </source>
</evidence>
<dbReference type="RefSeq" id="XP_026185159.1">
    <property type="nucleotide sequence ID" value="XM_026329374.1"/>
</dbReference>
<feature type="binding site" evidence="17">
    <location>
        <position position="362"/>
    </location>
    <ligand>
        <name>Ca(2+)</name>
        <dbReference type="ChEBI" id="CHEBI:29108"/>
        <label>5</label>
    </ligand>
</feature>
<evidence type="ECO:0000313" key="26">
    <source>
        <dbReference type="Proteomes" id="UP000261640"/>
    </source>
</evidence>
<dbReference type="InterPro" id="IPR000585">
    <property type="entry name" value="Hemopexin-like_dom"/>
</dbReference>
<dbReference type="SMART" id="SM00235">
    <property type="entry name" value="ZnMc"/>
    <property type="match status" value="1"/>
</dbReference>
<feature type="binding site" evidence="17">
    <location>
        <position position="457"/>
    </location>
    <ligand>
        <name>Ca(2+)</name>
        <dbReference type="ChEBI" id="CHEBI:29108"/>
        <label>4</label>
    </ligand>
</feature>
<evidence type="ECO:0000256" key="22">
    <source>
        <dbReference type="SAM" id="MobiDB-lite"/>
    </source>
</evidence>
<feature type="compositionally biased region" description="Pro residues" evidence="22">
    <location>
        <begin position="290"/>
        <end position="304"/>
    </location>
</feature>
<dbReference type="Gene3D" id="2.110.10.10">
    <property type="entry name" value="Hemopexin-like domain"/>
    <property type="match status" value="1"/>
</dbReference>
<evidence type="ECO:0000256" key="1">
    <source>
        <dbReference type="ARBA" id="ARBA00004498"/>
    </source>
</evidence>
<comment type="similarity">
    <text evidence="2">Belongs to the peptidase M10A family.</text>
</comment>
<dbReference type="FunFam" id="3.40.390.10:FF:000007">
    <property type="entry name" value="Collagenase 3"/>
    <property type="match status" value="1"/>
</dbReference>
<dbReference type="GO" id="GO:0006508">
    <property type="term" value="P:proteolysis"/>
    <property type="evidence" value="ECO:0007669"/>
    <property type="project" value="UniProtKB-KW"/>
</dbReference>
<dbReference type="GO" id="GO:0030574">
    <property type="term" value="P:collagen catabolic process"/>
    <property type="evidence" value="ECO:0007669"/>
    <property type="project" value="TreeGrafter"/>
</dbReference>
<keyword evidence="11 17" id="KW-0106">Calcium</keyword>
<dbReference type="SUPFAM" id="SSF47090">
    <property type="entry name" value="PGBD-like"/>
    <property type="match status" value="1"/>
</dbReference>
<feature type="active site" evidence="15">
    <location>
        <position position="221"/>
    </location>
</feature>
<evidence type="ECO:0000256" key="23">
    <source>
        <dbReference type="SAM" id="SignalP"/>
    </source>
</evidence>
<feature type="binding site" evidence="17">
    <location>
        <position position="178"/>
    </location>
    <ligand>
        <name>Ca(2+)</name>
        <dbReference type="ChEBI" id="CHEBI:29108"/>
        <label>3</label>
    </ligand>
</feature>
<keyword evidence="3" id="KW-0964">Secreted</keyword>
<feature type="binding site" evidence="17">
    <location>
        <position position="459"/>
    </location>
    <ligand>
        <name>Ca(2+)</name>
        <dbReference type="ChEBI" id="CHEBI:29108"/>
        <label>5</label>
    </ligand>
</feature>